<comment type="catalytic activity">
    <reaction evidence="6">
        <text>2 R'C(R)SH + O2 = R'C(R)S-S(R)CR' + H2O2</text>
        <dbReference type="Rhea" id="RHEA:17357"/>
        <dbReference type="ChEBI" id="CHEBI:15379"/>
        <dbReference type="ChEBI" id="CHEBI:16240"/>
        <dbReference type="ChEBI" id="CHEBI:16520"/>
        <dbReference type="ChEBI" id="CHEBI:17412"/>
        <dbReference type="EC" id="1.8.3.2"/>
    </reaction>
</comment>
<dbReference type="InterPro" id="IPR017905">
    <property type="entry name" value="ERV/ALR_sulphydryl_oxidase"/>
</dbReference>
<evidence type="ECO:0000256" key="5">
    <source>
        <dbReference type="ARBA" id="ARBA00023157"/>
    </source>
</evidence>
<dbReference type="PROSITE" id="PS51324">
    <property type="entry name" value="ERV_ALR"/>
    <property type="match status" value="1"/>
</dbReference>
<name>A0AAV9XX08_9CRYT</name>
<evidence type="ECO:0000259" key="7">
    <source>
        <dbReference type="PROSITE" id="PS51324"/>
    </source>
</evidence>
<organism evidence="8 9">
    <name type="scientific">Cryptosporidium xiaoi</name>
    <dbReference type="NCBI Taxonomy" id="659607"/>
    <lineage>
        <taxon>Eukaryota</taxon>
        <taxon>Sar</taxon>
        <taxon>Alveolata</taxon>
        <taxon>Apicomplexa</taxon>
        <taxon>Conoidasida</taxon>
        <taxon>Coccidia</taxon>
        <taxon>Eucoccidiorida</taxon>
        <taxon>Eimeriorina</taxon>
        <taxon>Cryptosporidiidae</taxon>
        <taxon>Cryptosporidium</taxon>
    </lineage>
</organism>
<evidence type="ECO:0000256" key="3">
    <source>
        <dbReference type="ARBA" id="ARBA00022827"/>
    </source>
</evidence>
<evidence type="ECO:0000313" key="8">
    <source>
        <dbReference type="EMBL" id="KAK6589143.1"/>
    </source>
</evidence>
<evidence type="ECO:0000256" key="1">
    <source>
        <dbReference type="ARBA" id="ARBA00001974"/>
    </source>
</evidence>
<protein>
    <recommendedName>
        <fullName evidence="6">Sulfhydryl oxidase</fullName>
        <ecNumber evidence="6">1.8.3.2</ecNumber>
    </recommendedName>
</protein>
<dbReference type="EMBL" id="JAWDEY010000014">
    <property type="protein sequence ID" value="KAK6589143.1"/>
    <property type="molecule type" value="Genomic_DNA"/>
</dbReference>
<evidence type="ECO:0000313" key="9">
    <source>
        <dbReference type="Proteomes" id="UP001311799"/>
    </source>
</evidence>
<proteinExistence type="predicted"/>
<comment type="cofactor">
    <cofactor evidence="1 6">
        <name>FAD</name>
        <dbReference type="ChEBI" id="CHEBI:57692"/>
    </cofactor>
</comment>
<keyword evidence="5" id="KW-1015">Disulfide bond</keyword>
<dbReference type="InterPro" id="IPR036774">
    <property type="entry name" value="ERV/ALR_sulphydryl_oxid_sf"/>
</dbReference>
<evidence type="ECO:0000256" key="2">
    <source>
        <dbReference type="ARBA" id="ARBA00022630"/>
    </source>
</evidence>
<keyword evidence="3 6" id="KW-0274">FAD</keyword>
<reference evidence="8 9" key="1">
    <citation type="submission" date="2023-10" db="EMBL/GenBank/DDBJ databases">
        <title>Comparative genomics analysis reveals potential genetic determinants of host preference in Cryptosporidium xiaoi.</title>
        <authorList>
            <person name="Xiao L."/>
            <person name="Li J."/>
        </authorList>
    </citation>
    <scope>NUCLEOTIDE SEQUENCE [LARGE SCALE GENOMIC DNA]</scope>
    <source>
        <strain evidence="8 9">52996</strain>
    </source>
</reference>
<dbReference type="Gene3D" id="1.20.120.310">
    <property type="entry name" value="ERV/ALR sulfhydryl oxidase domain"/>
    <property type="match status" value="1"/>
</dbReference>
<sequence>MFFWKKINEQCVEESCNEYDVSNSKVGAGLASERGGKPPNIREIGRASWLYLHSMANKYPESPDETIKKRYNDWIRNFSDVYPCKTCRNGMKKLIHEFPPRFGNR</sequence>
<dbReference type="PANTHER" id="PTHR12645:SF0">
    <property type="entry name" value="FAD-LINKED SULFHYDRYL OXIDASE ALR"/>
    <property type="match status" value="1"/>
</dbReference>
<feature type="domain" description="ERV/ALR sulfhydryl oxidase" evidence="7">
    <location>
        <begin position="37"/>
        <end position="105"/>
    </location>
</feature>
<dbReference type="Pfam" id="PF04777">
    <property type="entry name" value="Evr1_Alr"/>
    <property type="match status" value="1"/>
</dbReference>
<dbReference type="EC" id="1.8.3.2" evidence="6"/>
<dbReference type="GO" id="GO:0005739">
    <property type="term" value="C:mitochondrion"/>
    <property type="evidence" value="ECO:0007669"/>
    <property type="project" value="TreeGrafter"/>
</dbReference>
<comment type="caution">
    <text evidence="8">The sequence shown here is derived from an EMBL/GenBank/DDBJ whole genome shotgun (WGS) entry which is preliminary data.</text>
</comment>
<dbReference type="Proteomes" id="UP001311799">
    <property type="component" value="Unassembled WGS sequence"/>
</dbReference>
<dbReference type="AlphaFoldDB" id="A0AAV9XX08"/>
<dbReference type="SUPFAM" id="SSF69000">
    <property type="entry name" value="FAD-dependent thiol oxidase"/>
    <property type="match status" value="1"/>
</dbReference>
<keyword evidence="9" id="KW-1185">Reference proteome</keyword>
<keyword evidence="4 6" id="KW-0560">Oxidoreductase</keyword>
<keyword evidence="2 6" id="KW-0285">Flavoprotein</keyword>
<gene>
    <name evidence="8" type="ORF">RS030_223464</name>
</gene>
<dbReference type="InterPro" id="IPR039799">
    <property type="entry name" value="ALR/ERV"/>
</dbReference>
<dbReference type="GO" id="GO:0016971">
    <property type="term" value="F:flavin-dependent sulfhydryl oxidase activity"/>
    <property type="evidence" value="ECO:0007669"/>
    <property type="project" value="InterPro"/>
</dbReference>
<dbReference type="GO" id="GO:0050660">
    <property type="term" value="F:flavin adenine dinucleotide binding"/>
    <property type="evidence" value="ECO:0007669"/>
    <property type="project" value="TreeGrafter"/>
</dbReference>
<evidence type="ECO:0000256" key="4">
    <source>
        <dbReference type="ARBA" id="ARBA00023002"/>
    </source>
</evidence>
<evidence type="ECO:0000256" key="6">
    <source>
        <dbReference type="RuleBase" id="RU371123"/>
    </source>
</evidence>
<dbReference type="PANTHER" id="PTHR12645">
    <property type="entry name" value="ALR/ERV"/>
    <property type="match status" value="1"/>
</dbReference>
<accession>A0AAV9XX08</accession>